<accession>A0ACC0A4S5</accession>
<reference evidence="2" key="1">
    <citation type="journal article" date="2023" name="Nat. Plants">
        <title>Single-cell RNA sequencing provides a high-resolution roadmap for understanding the multicellular compartmentation of specialized metabolism.</title>
        <authorList>
            <person name="Sun S."/>
            <person name="Shen X."/>
            <person name="Li Y."/>
            <person name="Li Y."/>
            <person name="Wang S."/>
            <person name="Li R."/>
            <person name="Zhang H."/>
            <person name="Shen G."/>
            <person name="Guo B."/>
            <person name="Wei J."/>
            <person name="Xu J."/>
            <person name="St-Pierre B."/>
            <person name="Chen S."/>
            <person name="Sun C."/>
        </authorList>
    </citation>
    <scope>NUCLEOTIDE SEQUENCE [LARGE SCALE GENOMIC DNA]</scope>
</reference>
<dbReference type="Proteomes" id="UP001060085">
    <property type="component" value="Linkage Group LG07"/>
</dbReference>
<comment type="caution">
    <text evidence="1">The sequence shown here is derived from an EMBL/GenBank/DDBJ whole genome shotgun (WGS) entry which is preliminary data.</text>
</comment>
<evidence type="ECO:0000313" key="2">
    <source>
        <dbReference type="Proteomes" id="UP001060085"/>
    </source>
</evidence>
<evidence type="ECO:0000313" key="1">
    <source>
        <dbReference type="EMBL" id="KAI5655235.1"/>
    </source>
</evidence>
<protein>
    <submittedName>
        <fullName evidence="1">Uncharacterized protein</fullName>
    </submittedName>
</protein>
<sequence length="403" mass="46233">MSEHSSFDRTEVTFLPYGDQWRNIRRIMTINIFSNNALKHFAPTREEEVRFLVRKLIQNNPDNNGSHKVNLHCLFKDLIINMRMKEIVGRQWSDSEPFSKEVFGADIPIHLCDFVPFFRWIGFGGFEKHVKYFCGEFINYMNYVMGEGGMKEEKVADDGSISSNKEKRTIIQSLLSVQKIEPEYYTDNLILAILSNIFTAGGETTSSTIEWAMAILLNHPEVIEKLRNEIDLQITLERLVEDSDLPKLPYLHCVIKETLRLFPGAPLLLPRVSNQDCTLGGYHIPRGTTLVVNCWAIHRDPSSWEEPTKFKPERFLEKTGEESEGAKYLPFGIGRRPCPGAAMATRAVELTIATLIQCFEWERIGPELEDLEEGNGLFVFPKAKPLEAFCKPRPSMKHLLTQF</sequence>
<keyword evidence="2" id="KW-1185">Reference proteome</keyword>
<proteinExistence type="predicted"/>
<dbReference type="EMBL" id="CM044707">
    <property type="protein sequence ID" value="KAI5655235.1"/>
    <property type="molecule type" value="Genomic_DNA"/>
</dbReference>
<organism evidence="1 2">
    <name type="scientific">Catharanthus roseus</name>
    <name type="common">Madagascar periwinkle</name>
    <name type="synonym">Vinca rosea</name>
    <dbReference type="NCBI Taxonomy" id="4058"/>
    <lineage>
        <taxon>Eukaryota</taxon>
        <taxon>Viridiplantae</taxon>
        <taxon>Streptophyta</taxon>
        <taxon>Embryophyta</taxon>
        <taxon>Tracheophyta</taxon>
        <taxon>Spermatophyta</taxon>
        <taxon>Magnoliopsida</taxon>
        <taxon>eudicotyledons</taxon>
        <taxon>Gunneridae</taxon>
        <taxon>Pentapetalae</taxon>
        <taxon>asterids</taxon>
        <taxon>lamiids</taxon>
        <taxon>Gentianales</taxon>
        <taxon>Apocynaceae</taxon>
        <taxon>Rauvolfioideae</taxon>
        <taxon>Vinceae</taxon>
        <taxon>Catharanthinae</taxon>
        <taxon>Catharanthus</taxon>
    </lineage>
</organism>
<gene>
    <name evidence="1" type="ORF">M9H77_32422</name>
</gene>
<name>A0ACC0A4S5_CATRO</name>